<dbReference type="InterPro" id="IPR002509">
    <property type="entry name" value="NODB_dom"/>
</dbReference>
<dbReference type="CDD" id="cd10917">
    <property type="entry name" value="CE4_NodB_like_6s_7s"/>
    <property type="match status" value="1"/>
</dbReference>
<keyword evidence="4" id="KW-1185">Reference proteome</keyword>
<protein>
    <submittedName>
        <fullName evidence="3">Peptidoglycan/xylan/chitin deacetylase (PgdA/CDA1 family)</fullName>
    </submittedName>
</protein>
<comment type="caution">
    <text evidence="3">The sequence shown here is derived from an EMBL/GenBank/DDBJ whole genome shotgun (WGS) entry which is preliminary data.</text>
</comment>
<dbReference type="InterPro" id="IPR011330">
    <property type="entry name" value="Glyco_hydro/deAcase_b/a-brl"/>
</dbReference>
<name>A0ABU1JDH5_9MICC</name>
<dbReference type="SUPFAM" id="SSF88713">
    <property type="entry name" value="Glycoside hydrolase/deacetylase"/>
    <property type="match status" value="1"/>
</dbReference>
<reference evidence="3 4" key="1">
    <citation type="submission" date="2023-07" db="EMBL/GenBank/DDBJ databases">
        <title>Sequencing the genomes of 1000 actinobacteria strains.</title>
        <authorList>
            <person name="Klenk H.-P."/>
        </authorList>
    </citation>
    <scope>NUCLEOTIDE SEQUENCE [LARGE SCALE GENOMIC DNA]</scope>
    <source>
        <strain evidence="3 4">DSM 14555</strain>
    </source>
</reference>
<dbReference type="PANTHER" id="PTHR10587">
    <property type="entry name" value="GLYCOSYL TRANSFERASE-RELATED"/>
    <property type="match status" value="1"/>
</dbReference>
<evidence type="ECO:0000259" key="2">
    <source>
        <dbReference type="PROSITE" id="PS51677"/>
    </source>
</evidence>
<dbReference type="Gene3D" id="3.20.20.370">
    <property type="entry name" value="Glycoside hydrolase/deacetylase"/>
    <property type="match status" value="1"/>
</dbReference>
<evidence type="ECO:0000313" key="3">
    <source>
        <dbReference type="EMBL" id="MDR6269447.1"/>
    </source>
</evidence>
<dbReference type="RefSeq" id="WP_309797781.1">
    <property type="nucleotide sequence ID" value="NZ_BAAAHY010000005.1"/>
</dbReference>
<evidence type="ECO:0000256" key="1">
    <source>
        <dbReference type="SAM" id="MobiDB-lite"/>
    </source>
</evidence>
<dbReference type="InterPro" id="IPR050248">
    <property type="entry name" value="Polysacc_deacetylase_ArnD"/>
</dbReference>
<feature type="region of interest" description="Disordered" evidence="1">
    <location>
        <begin position="46"/>
        <end position="67"/>
    </location>
</feature>
<dbReference type="Pfam" id="PF01522">
    <property type="entry name" value="Polysacc_deac_1"/>
    <property type="match status" value="1"/>
</dbReference>
<dbReference type="PROSITE" id="PS51677">
    <property type="entry name" value="NODB"/>
    <property type="match status" value="1"/>
</dbReference>
<gene>
    <name evidence="3" type="ORF">JOE69_001685</name>
</gene>
<proteinExistence type="predicted"/>
<accession>A0ABU1JDH5</accession>
<organism evidence="3 4">
    <name type="scientific">Arthrobacter russicus</name>
    <dbReference type="NCBI Taxonomy" id="172040"/>
    <lineage>
        <taxon>Bacteria</taxon>
        <taxon>Bacillati</taxon>
        <taxon>Actinomycetota</taxon>
        <taxon>Actinomycetes</taxon>
        <taxon>Micrococcales</taxon>
        <taxon>Micrococcaceae</taxon>
        <taxon>Arthrobacter</taxon>
    </lineage>
</organism>
<sequence length="279" mass="30318">MPRHLSFRTLKLKWLWALVALLLVVALASGGICVARALSDETPAASAPDAAPATAAPPVPSASPTANALPTKSAIAPDFSLPPIEDGMVPVLTKIPTAQKVVFLTIDDGGAKLPEDVALLRANKIKASLFLAKMFIANDPDYFKQFLTDGSKIENHTMSHQLNFIKLGYQEQKNEICKMADFEEQTYGRRPVFFRPPGGPYTNAIRKAAAECGMKAIVTWEAKANAGRVDYQVGQALRPGDIVLMHFRPEFAQDFQAFLDAKNAAGLEVVLLEDFLKVP</sequence>
<feature type="domain" description="NodB homology" evidence="2">
    <location>
        <begin position="100"/>
        <end position="270"/>
    </location>
</feature>
<dbReference type="EMBL" id="JAVDQF010000001">
    <property type="protein sequence ID" value="MDR6269447.1"/>
    <property type="molecule type" value="Genomic_DNA"/>
</dbReference>
<dbReference type="PANTHER" id="PTHR10587:SF134">
    <property type="entry name" value="SECRETED PROTEIN"/>
    <property type="match status" value="1"/>
</dbReference>
<dbReference type="Proteomes" id="UP001185069">
    <property type="component" value="Unassembled WGS sequence"/>
</dbReference>
<evidence type="ECO:0000313" key="4">
    <source>
        <dbReference type="Proteomes" id="UP001185069"/>
    </source>
</evidence>